<reference evidence="1" key="1">
    <citation type="journal article" date="2015" name="Nature">
        <title>Complex archaea that bridge the gap between prokaryotes and eukaryotes.</title>
        <authorList>
            <person name="Spang A."/>
            <person name="Saw J.H."/>
            <person name="Jorgensen S.L."/>
            <person name="Zaremba-Niedzwiedzka K."/>
            <person name="Martijn J."/>
            <person name="Lind A.E."/>
            <person name="van Eijk R."/>
            <person name="Schleper C."/>
            <person name="Guy L."/>
            <person name="Ettema T.J."/>
        </authorList>
    </citation>
    <scope>NUCLEOTIDE SEQUENCE</scope>
</reference>
<protein>
    <submittedName>
        <fullName evidence="1">Uncharacterized protein</fullName>
    </submittedName>
</protein>
<organism evidence="1">
    <name type="scientific">marine sediment metagenome</name>
    <dbReference type="NCBI Taxonomy" id="412755"/>
    <lineage>
        <taxon>unclassified sequences</taxon>
        <taxon>metagenomes</taxon>
        <taxon>ecological metagenomes</taxon>
    </lineage>
</organism>
<proteinExistence type="predicted"/>
<accession>A0A0F9G218</accession>
<gene>
    <name evidence="1" type="ORF">LCGC14_1881750</name>
</gene>
<comment type="caution">
    <text evidence="1">The sequence shown here is derived from an EMBL/GenBank/DDBJ whole genome shotgun (WGS) entry which is preliminary data.</text>
</comment>
<dbReference type="AlphaFoldDB" id="A0A0F9G218"/>
<name>A0A0F9G218_9ZZZZ</name>
<dbReference type="EMBL" id="LAZR01019386">
    <property type="protein sequence ID" value="KKL92729.1"/>
    <property type="molecule type" value="Genomic_DNA"/>
</dbReference>
<evidence type="ECO:0000313" key="1">
    <source>
        <dbReference type="EMBL" id="KKL92729.1"/>
    </source>
</evidence>
<sequence>MREKYFAFHFSYGSHVIIYETDGENKTTVLAIVRDDLKEKGYTDLQLEKEMKS</sequence>